<evidence type="ECO:0000313" key="3">
    <source>
        <dbReference type="Proteomes" id="UP001595833"/>
    </source>
</evidence>
<evidence type="ECO:0000313" key="2">
    <source>
        <dbReference type="EMBL" id="MFC5055946.1"/>
    </source>
</evidence>
<name>A0ABV9Y5L6_9PSEU</name>
<protein>
    <submittedName>
        <fullName evidence="2">PfaD family polyunsaturated fatty acid/polyketide biosynthesis protein</fullName>
    </submittedName>
</protein>
<dbReference type="PANTHER" id="PTHR32332:SF20">
    <property type="entry name" value="2-NITROPROPANE DIOXYGENASE-LIKE PROTEIN"/>
    <property type="match status" value="1"/>
</dbReference>
<dbReference type="Gene3D" id="3.20.20.70">
    <property type="entry name" value="Aldolase class I"/>
    <property type="match status" value="2"/>
</dbReference>
<sequence length="546" mass="57692">MAVRLPRPVVPGDAPPPTGRVVGHWVPTGRPAAFDAAGITELARCARDALFVLDGGAARGRGLGVDGRWAEPGEGGVPVLGVLPPLDPEGLGDRDFNAAHGTRLAYVAGEMANGIATTDLVVAMARADMLGVFGAAGLPTSVVAAAVDELAARLPDRRNWAVNLIHSPAEPRAEEDTARLLVERGVPCVSASAYLSLTPAVVRCAVAGLRRDRTGRVVRARRVVVKLSRPEVAARFLAPAPPEVLRELVERGQVTAAEAELAARVPLVDDVTAEADSGGHTDNRPLAVLLPAIAAVRDRMAREHGYPTAVRVGAAGGLGTPIAVAAAFAAGAAYVVTGSVNQCAVEAGLSAAAKEMLAQADIADVAMAPAADMFELGVTVQVLRRGTLFAARATRLHQVYRDHASLEALPEEVRTKLERDVFRAPVAEVWASTREFWRDRDPAELERADREPRHRMALVFRWYLGQASRWAITGDPLRRVDYQIWCGPAMGAFNRWVGGSRLADPAHRSAPLIAQALMDGAAACTRAHQLRAHGVPVPPDVAAPSA</sequence>
<keyword evidence="3" id="KW-1185">Reference proteome</keyword>
<gene>
    <name evidence="2" type="ORF">ACFPFM_19585</name>
</gene>
<dbReference type="InterPro" id="IPR013785">
    <property type="entry name" value="Aldolase_TIM"/>
</dbReference>
<dbReference type="RefSeq" id="WP_344039772.1">
    <property type="nucleotide sequence ID" value="NZ_BAAAKE010000018.1"/>
</dbReference>
<dbReference type="PANTHER" id="PTHR32332">
    <property type="entry name" value="2-NITROPROPANE DIOXYGENASE"/>
    <property type="match status" value="1"/>
</dbReference>
<dbReference type="SUPFAM" id="SSF51412">
    <property type="entry name" value="Inosine monophosphate dehydrogenase (IMPDH)"/>
    <property type="match status" value="1"/>
</dbReference>
<organism evidence="2 3">
    <name type="scientific">Saccharothrix xinjiangensis</name>
    <dbReference type="NCBI Taxonomy" id="204798"/>
    <lineage>
        <taxon>Bacteria</taxon>
        <taxon>Bacillati</taxon>
        <taxon>Actinomycetota</taxon>
        <taxon>Actinomycetes</taxon>
        <taxon>Pseudonocardiales</taxon>
        <taxon>Pseudonocardiaceae</taxon>
        <taxon>Saccharothrix</taxon>
    </lineage>
</organism>
<dbReference type="EMBL" id="JBHSJB010000017">
    <property type="protein sequence ID" value="MFC5055946.1"/>
    <property type="molecule type" value="Genomic_DNA"/>
</dbReference>
<accession>A0ABV9Y5L6</accession>
<proteinExistence type="predicted"/>
<evidence type="ECO:0000259" key="1">
    <source>
        <dbReference type="Pfam" id="PF21607"/>
    </source>
</evidence>
<dbReference type="Proteomes" id="UP001595833">
    <property type="component" value="Unassembled WGS sequence"/>
</dbReference>
<comment type="caution">
    <text evidence="2">The sequence shown here is derived from an EMBL/GenBank/DDBJ whole genome shotgun (WGS) entry which is preliminary data.</text>
</comment>
<dbReference type="Pfam" id="PF21607">
    <property type="entry name" value="FabD_helical_ins"/>
    <property type="match status" value="1"/>
</dbReference>
<dbReference type="InterPro" id="IPR014179">
    <property type="entry name" value="PfaD-like_TIM-barrel"/>
</dbReference>
<dbReference type="NCBIfam" id="TIGR02814">
    <property type="entry name" value="pfaD_fam"/>
    <property type="match status" value="1"/>
</dbReference>
<dbReference type="InterPro" id="IPR049489">
    <property type="entry name" value="FabD-like_helical_ins"/>
</dbReference>
<feature type="domain" description="[Acyl-carrier-protein] S-malonyltransferase-like inserted helical" evidence="1">
    <location>
        <begin position="403"/>
        <end position="482"/>
    </location>
</feature>
<reference evidence="3" key="1">
    <citation type="journal article" date="2019" name="Int. J. Syst. Evol. Microbiol.">
        <title>The Global Catalogue of Microorganisms (GCM) 10K type strain sequencing project: providing services to taxonomists for standard genome sequencing and annotation.</title>
        <authorList>
            <consortium name="The Broad Institute Genomics Platform"/>
            <consortium name="The Broad Institute Genome Sequencing Center for Infectious Disease"/>
            <person name="Wu L."/>
            <person name="Ma J."/>
        </authorList>
    </citation>
    <scope>NUCLEOTIDE SEQUENCE [LARGE SCALE GENOMIC DNA]</scope>
    <source>
        <strain evidence="3">KCTC 12848</strain>
    </source>
</reference>